<feature type="coiled-coil region" evidence="6">
    <location>
        <begin position="293"/>
        <end position="348"/>
    </location>
</feature>
<feature type="transmembrane region" description="Helical" evidence="7">
    <location>
        <begin position="242"/>
        <end position="261"/>
    </location>
</feature>
<evidence type="ECO:0000256" key="2">
    <source>
        <dbReference type="ARBA" id="ARBA00009074"/>
    </source>
</evidence>
<dbReference type="AlphaFoldDB" id="A0A3S3M304"/>
<evidence type="ECO:0000256" key="4">
    <source>
        <dbReference type="ARBA" id="ARBA00022989"/>
    </source>
</evidence>
<evidence type="ECO:0000256" key="6">
    <source>
        <dbReference type="SAM" id="Coils"/>
    </source>
</evidence>
<dbReference type="OrthoDB" id="679959at2759"/>
<organism evidence="8 9">
    <name type="scientific">Cinnamomum micranthum f. kanehirae</name>
    <dbReference type="NCBI Taxonomy" id="337451"/>
    <lineage>
        <taxon>Eukaryota</taxon>
        <taxon>Viridiplantae</taxon>
        <taxon>Streptophyta</taxon>
        <taxon>Embryophyta</taxon>
        <taxon>Tracheophyta</taxon>
        <taxon>Spermatophyta</taxon>
        <taxon>Magnoliopsida</taxon>
        <taxon>Magnoliidae</taxon>
        <taxon>Laurales</taxon>
        <taxon>Lauraceae</taxon>
        <taxon>Cinnamomum</taxon>
    </lineage>
</organism>
<dbReference type="EMBL" id="QPKB01000001">
    <property type="protein sequence ID" value="RWR72329.1"/>
    <property type="molecule type" value="Genomic_DNA"/>
</dbReference>
<dbReference type="InterPro" id="IPR007749">
    <property type="entry name" value="DUF677"/>
</dbReference>
<gene>
    <name evidence="8" type="ORF">CKAN_00054300</name>
</gene>
<keyword evidence="6" id="KW-0175">Coiled coil</keyword>
<protein>
    <submittedName>
        <fullName evidence="8">UPF0496-like protein</fullName>
    </submittedName>
</protein>
<keyword evidence="4 7" id="KW-1133">Transmembrane helix</keyword>
<dbReference type="PANTHER" id="PTHR31113:SF3">
    <property type="entry name" value="UPF0496 PROTEIN 1"/>
    <property type="match status" value="1"/>
</dbReference>
<comment type="similarity">
    <text evidence="2">Belongs to the UPF0496 family.</text>
</comment>
<evidence type="ECO:0000256" key="3">
    <source>
        <dbReference type="ARBA" id="ARBA00022692"/>
    </source>
</evidence>
<evidence type="ECO:0000256" key="1">
    <source>
        <dbReference type="ARBA" id="ARBA00004370"/>
    </source>
</evidence>
<dbReference type="STRING" id="337451.A0A3S3M304"/>
<sequence>MASYCCPIGGLVREKKADYKAEMKFYEDACRDDPSIQSFDANLQARTARVINTVVAGVDIRSLSFESLKEITGGLLETNQEVVQIILDYKKDIWKNKELFQLVEDYFTNSLHMLDFCTAMEKCLRRARDRQLIIRFALQLFEEENDGNGVNKEEKYSKTLEELQRFKIEEDPFTEEFFQILNKVQDQQRLMLMKLKRQNDKINKKLKSLKAWRRLSGIIFVTAFVAVVICSVVTAAVAAPPIAAALTAAISVPLGSVGKWFDSLWKRYQVALEREGELIRSLQVRSIVAIWDLDSIRALVDKLEMQIESLIRNADFALRGDDAVKFGIEEIKKNMEMFKQSLEDLSEHANFSSQVLV</sequence>
<reference evidence="8 9" key="1">
    <citation type="journal article" date="2019" name="Nat. Plants">
        <title>Stout camphor tree genome fills gaps in understanding of flowering plant genome evolution.</title>
        <authorList>
            <person name="Chaw S.M."/>
            <person name="Liu Y.C."/>
            <person name="Wu Y.W."/>
            <person name="Wang H.Y."/>
            <person name="Lin C.I."/>
            <person name="Wu C.S."/>
            <person name="Ke H.M."/>
            <person name="Chang L.Y."/>
            <person name="Hsu C.Y."/>
            <person name="Yang H.T."/>
            <person name="Sudianto E."/>
            <person name="Hsu M.H."/>
            <person name="Wu K.P."/>
            <person name="Wang L.N."/>
            <person name="Leebens-Mack J.H."/>
            <person name="Tsai I.J."/>
        </authorList>
    </citation>
    <scope>NUCLEOTIDE SEQUENCE [LARGE SCALE GENOMIC DNA]</scope>
    <source>
        <strain evidence="9">cv. Chaw 1501</strain>
        <tissue evidence="8">Young leaves</tissue>
    </source>
</reference>
<keyword evidence="9" id="KW-1185">Reference proteome</keyword>
<dbReference type="Proteomes" id="UP000283530">
    <property type="component" value="Unassembled WGS sequence"/>
</dbReference>
<evidence type="ECO:0000256" key="5">
    <source>
        <dbReference type="ARBA" id="ARBA00023136"/>
    </source>
</evidence>
<comment type="caution">
    <text evidence="8">The sequence shown here is derived from an EMBL/GenBank/DDBJ whole genome shotgun (WGS) entry which is preliminary data.</text>
</comment>
<comment type="subcellular location">
    <subcellularLocation>
        <location evidence="1">Membrane</location>
    </subcellularLocation>
</comment>
<evidence type="ECO:0000313" key="9">
    <source>
        <dbReference type="Proteomes" id="UP000283530"/>
    </source>
</evidence>
<name>A0A3S3M304_9MAGN</name>
<dbReference type="Pfam" id="PF05055">
    <property type="entry name" value="DUF677"/>
    <property type="match status" value="1"/>
</dbReference>
<proteinExistence type="inferred from homology"/>
<keyword evidence="3 7" id="KW-0812">Transmembrane</keyword>
<evidence type="ECO:0000256" key="7">
    <source>
        <dbReference type="SAM" id="Phobius"/>
    </source>
</evidence>
<dbReference type="PANTHER" id="PTHR31113">
    <property type="entry name" value="UPF0496 PROTEIN 3-RELATED"/>
    <property type="match status" value="1"/>
</dbReference>
<evidence type="ECO:0000313" key="8">
    <source>
        <dbReference type="EMBL" id="RWR72329.1"/>
    </source>
</evidence>
<dbReference type="GO" id="GO:0016020">
    <property type="term" value="C:membrane"/>
    <property type="evidence" value="ECO:0007669"/>
    <property type="project" value="UniProtKB-SubCell"/>
</dbReference>
<accession>A0A3S3M304</accession>
<keyword evidence="5 7" id="KW-0472">Membrane</keyword>
<feature type="transmembrane region" description="Helical" evidence="7">
    <location>
        <begin position="215"/>
        <end position="236"/>
    </location>
</feature>